<keyword evidence="4" id="KW-0378">Hydrolase</keyword>
<evidence type="ECO:0000259" key="2">
    <source>
        <dbReference type="Pfam" id="PF21307"/>
    </source>
</evidence>
<dbReference type="InterPro" id="IPR049053">
    <property type="entry name" value="AFCA-like_C"/>
</dbReference>
<sequence length="784" mass="87548">MNDFKLWYSRPALSWSQGLPIGNGRIGAVVMAAPQREVWSMNEVTYWSGQVESVPGHAEGKARLADMRQHFFGGDYTAGDRLAKQYLQPQKQNFGTHLGLCEVIVNFTGQGEQPLKGESFKRELDLNDALLQTTYLADSHWLKREMFASHADDVVSSRVWSGTPGGVSFTLELQGHRESFVSARVDEATLEFRGQATEDVHSNGTCGVWSQGRVKIVAAGGSIRCEAGQLVVSGADEAWIYFSVSTDYRSKSKDWAVESERRLELALAKGYVALRADHLEDYHRHYDKVNINLGRSAQAALPTDERIRLLGQGQNDDPQLFALFLQYGRYLMIAGSREDSPLPLNLQGIWNDGEACRMGWSCDYHLDINTQMNYYPAEITNLGESHLPLMRYIEGLSRAGKTTAQDFYGCEGWVAHVFSNVWGFTVPGWDTSWGLNVTGGLWLATHMIEHYSYSQDRVFLEQQAYPVLREAAAFFLDYMTVHPQYGWLVTGPSNSPENHFFPDGRNNSAQQLSMGTTLDQVLVRELFEFCLKAAVLLDKDTPLQHQLKEAIAQLPPLQIGKQGQLQEWLEDYEEAQPEHRHLSHMFALYPGSQVTPDRTPELSAAARVTLENRMVQDELEDVEFTAALFGLDFARLHDGEKAYHHIAHLISGLCFDNLLTYSKSGIAGAETNIFVIDGNFGGTAAIAEMLLQSHEGEIHLLPALPKAWPTGSVAGLRTKGNAEVDLEWENGQLITATIRAFSSGSVTIHYGNHKMSLVMEAGGIYHINRQLQVREAFSTGVSFR</sequence>
<dbReference type="Pfam" id="PF14498">
    <property type="entry name" value="Glyco_hyd_65N_2"/>
    <property type="match status" value="1"/>
</dbReference>
<comment type="caution">
    <text evidence="4">The sequence shown here is derived from an EMBL/GenBank/DDBJ whole genome shotgun (WGS) entry which is preliminary data.</text>
</comment>
<accession>A0A7X2L415</accession>
<gene>
    <name evidence="4" type="ORF">GJB61_23735</name>
</gene>
<dbReference type="InterPro" id="IPR016518">
    <property type="entry name" value="Alpha-L-fucosidase"/>
</dbReference>
<dbReference type="PANTHER" id="PTHR31084">
    <property type="entry name" value="ALPHA-L-FUCOSIDASE 2"/>
    <property type="match status" value="1"/>
</dbReference>
<feature type="domain" description="Glycosyl hydrolase family 95 catalytic" evidence="3">
    <location>
        <begin position="271"/>
        <end position="690"/>
    </location>
</feature>
<dbReference type="GO" id="GO:0004560">
    <property type="term" value="F:alpha-L-fucosidase activity"/>
    <property type="evidence" value="ECO:0007669"/>
    <property type="project" value="InterPro"/>
</dbReference>
<dbReference type="EMBL" id="WJXB01000011">
    <property type="protein sequence ID" value="MRN55989.1"/>
    <property type="molecule type" value="Genomic_DNA"/>
</dbReference>
<dbReference type="RefSeq" id="WP_154121484.1">
    <property type="nucleotide sequence ID" value="NZ_WJXB01000011.1"/>
</dbReference>
<evidence type="ECO:0000313" key="5">
    <source>
        <dbReference type="Proteomes" id="UP000463051"/>
    </source>
</evidence>
<protein>
    <submittedName>
        <fullName evidence="4">Glycoside hydrolase family 95 protein</fullName>
    </submittedName>
</protein>
<reference evidence="4 5" key="1">
    <citation type="submission" date="2019-11" db="EMBL/GenBank/DDBJ databases">
        <title>Paenibacillus monticola sp. nov., a novel PGPR strain isolated from mountain sample in China.</title>
        <authorList>
            <person name="Zhao Q."/>
            <person name="Li H.-P."/>
            <person name="Zhang J.-L."/>
        </authorList>
    </citation>
    <scope>NUCLEOTIDE SEQUENCE [LARGE SCALE GENOMIC DNA]</scope>
    <source>
        <strain evidence="4 5">LC-T2</strain>
    </source>
</reference>
<dbReference type="GO" id="GO:0005975">
    <property type="term" value="P:carbohydrate metabolic process"/>
    <property type="evidence" value="ECO:0007669"/>
    <property type="project" value="InterPro"/>
</dbReference>
<feature type="domain" description="Glycosyl hydrolase family 95 N-terminal" evidence="1">
    <location>
        <begin position="6"/>
        <end position="250"/>
    </location>
</feature>
<proteinExistence type="predicted"/>
<evidence type="ECO:0000259" key="3">
    <source>
        <dbReference type="Pfam" id="PF22124"/>
    </source>
</evidence>
<keyword evidence="5" id="KW-1185">Reference proteome</keyword>
<dbReference type="Pfam" id="PF22124">
    <property type="entry name" value="Glyco_hydro_95_cat"/>
    <property type="match status" value="1"/>
</dbReference>
<feature type="domain" description="Alpha fucosidase A-like C-terminal" evidence="2">
    <location>
        <begin position="692"/>
        <end position="756"/>
    </location>
</feature>
<dbReference type="InterPro" id="IPR027414">
    <property type="entry name" value="GH95_N_dom"/>
</dbReference>
<organism evidence="4 5">
    <name type="scientific">Paenibacillus monticola</name>
    <dbReference type="NCBI Taxonomy" id="2666075"/>
    <lineage>
        <taxon>Bacteria</taxon>
        <taxon>Bacillati</taxon>
        <taxon>Bacillota</taxon>
        <taxon>Bacilli</taxon>
        <taxon>Bacillales</taxon>
        <taxon>Paenibacillaceae</taxon>
        <taxon>Paenibacillus</taxon>
    </lineage>
</organism>
<dbReference type="SUPFAM" id="SSF48208">
    <property type="entry name" value="Six-hairpin glycosidases"/>
    <property type="match status" value="1"/>
</dbReference>
<dbReference type="InterPro" id="IPR008928">
    <property type="entry name" value="6-hairpin_glycosidase_sf"/>
</dbReference>
<dbReference type="InterPro" id="IPR012341">
    <property type="entry name" value="6hp_glycosidase-like_sf"/>
</dbReference>
<dbReference type="InterPro" id="IPR054363">
    <property type="entry name" value="GH95_cat"/>
</dbReference>
<dbReference type="Gene3D" id="1.50.10.10">
    <property type="match status" value="1"/>
</dbReference>
<dbReference type="PANTHER" id="PTHR31084:SF0">
    <property type="entry name" value="ALPHA-L-FUCOSIDASE 2"/>
    <property type="match status" value="1"/>
</dbReference>
<dbReference type="Pfam" id="PF21307">
    <property type="entry name" value="Glyco_hydro_95_C"/>
    <property type="match status" value="1"/>
</dbReference>
<name>A0A7X2L415_9BACL</name>
<evidence type="ECO:0000313" key="4">
    <source>
        <dbReference type="EMBL" id="MRN55989.1"/>
    </source>
</evidence>
<dbReference type="AlphaFoldDB" id="A0A7X2L415"/>
<dbReference type="PIRSF" id="PIRSF007663">
    <property type="entry name" value="UCP007663"/>
    <property type="match status" value="1"/>
</dbReference>
<dbReference type="Proteomes" id="UP000463051">
    <property type="component" value="Unassembled WGS sequence"/>
</dbReference>
<evidence type="ECO:0000259" key="1">
    <source>
        <dbReference type="Pfam" id="PF14498"/>
    </source>
</evidence>